<dbReference type="EMBL" id="FZMP01000028">
    <property type="protein sequence ID" value="SNQ59589.1"/>
    <property type="molecule type" value="Genomic_DNA"/>
</dbReference>
<dbReference type="InterPro" id="IPR014717">
    <property type="entry name" value="Transl_elong_EF1B/ribsomal_bS6"/>
</dbReference>
<dbReference type="PANTHER" id="PTHR39647">
    <property type="entry name" value="ELONGATION FACTOR 1-BETA"/>
    <property type="match status" value="1"/>
</dbReference>
<evidence type="ECO:0000256" key="5">
    <source>
        <dbReference type="ARBA" id="ARBA00022917"/>
    </source>
</evidence>
<sequence>MPQLRVPGTVSKMGEVAAKIKIMPSGMDVDLTRLKENLKKAIPQGARIHGFSEEPVAFGLKALIAVVKVGDIEGGTEKVEEAFSKVEGVESVSVVELGRM</sequence>
<dbReference type="Pfam" id="PF00736">
    <property type="entry name" value="EF1_GNE"/>
    <property type="match status" value="1"/>
</dbReference>
<dbReference type="Proteomes" id="UP000218615">
    <property type="component" value="Unassembled WGS sequence"/>
</dbReference>
<keyword evidence="5 7" id="KW-0648">Protein biosynthesis</keyword>
<dbReference type="InterPro" id="IPR004542">
    <property type="entry name" value="Transl_elong_EF1B_B_arc"/>
</dbReference>
<dbReference type="InterPro" id="IPR036219">
    <property type="entry name" value="eEF-1beta-like_sf"/>
</dbReference>
<evidence type="ECO:0000256" key="6">
    <source>
        <dbReference type="ARBA" id="ARBA00032274"/>
    </source>
</evidence>
<dbReference type="HAMAP" id="MF_00043">
    <property type="entry name" value="EF1_beta"/>
    <property type="match status" value="1"/>
</dbReference>
<evidence type="ECO:0000259" key="8">
    <source>
        <dbReference type="SMART" id="SM00888"/>
    </source>
</evidence>
<dbReference type="InterPro" id="IPR014038">
    <property type="entry name" value="EF1B_bsu/dsu_GNE"/>
</dbReference>
<organism evidence="9 10">
    <name type="scientific">Candidatus Methanoperedens nitratireducens</name>
    <dbReference type="NCBI Taxonomy" id="1392998"/>
    <lineage>
        <taxon>Archaea</taxon>
        <taxon>Methanobacteriati</taxon>
        <taxon>Methanobacteriota</taxon>
        <taxon>Stenosarchaea group</taxon>
        <taxon>Methanomicrobia</taxon>
        <taxon>Methanosarcinales</taxon>
        <taxon>ANME-2 cluster</taxon>
        <taxon>Candidatus Methanoperedentaceae</taxon>
        <taxon>Candidatus Methanoperedens</taxon>
    </lineage>
</organism>
<evidence type="ECO:0000256" key="4">
    <source>
        <dbReference type="ARBA" id="ARBA00022768"/>
    </source>
</evidence>
<accession>A0A284VK58</accession>
<evidence type="ECO:0000256" key="2">
    <source>
        <dbReference type="ARBA" id="ARBA00007411"/>
    </source>
</evidence>
<dbReference type="Gene3D" id="3.30.70.60">
    <property type="match status" value="1"/>
</dbReference>
<feature type="domain" description="Translation elongation factor EF1B beta/delta subunit guanine nucleotide exchange" evidence="8">
    <location>
        <begin position="15"/>
        <end position="100"/>
    </location>
</feature>
<proteinExistence type="inferred from homology"/>
<gene>
    <name evidence="7 9" type="primary">ef1b</name>
    <name evidence="9" type="ORF">MNV_1230030</name>
</gene>
<dbReference type="SUPFAM" id="SSF54984">
    <property type="entry name" value="eEF-1beta-like"/>
    <property type="match status" value="1"/>
</dbReference>
<comment type="function">
    <text evidence="1 7">Promotes the exchange of GDP for GTP in EF-1-alpha/GDP, thus allowing the regeneration of EF-1-alpha/GTP that could then be used to form the ternary complex EF-1-alpha/GTP/AAtRNA.</text>
</comment>
<dbReference type="GO" id="GO:0003746">
    <property type="term" value="F:translation elongation factor activity"/>
    <property type="evidence" value="ECO:0007669"/>
    <property type="project" value="UniProtKB-UniRule"/>
</dbReference>
<evidence type="ECO:0000256" key="1">
    <source>
        <dbReference type="ARBA" id="ARBA00003815"/>
    </source>
</evidence>
<evidence type="ECO:0000256" key="3">
    <source>
        <dbReference type="ARBA" id="ARBA00017600"/>
    </source>
</evidence>
<protein>
    <recommendedName>
        <fullName evidence="3 7">Elongation factor 1-beta</fullName>
        <shortName evidence="7">EF-1-beta</shortName>
    </recommendedName>
    <alternativeName>
        <fullName evidence="6 7">aEF-1beta</fullName>
    </alternativeName>
</protein>
<dbReference type="PIRSF" id="PIRSF006521">
    <property type="entry name" value="Transl_elong_EF1B_B_arc"/>
    <property type="match status" value="1"/>
</dbReference>
<dbReference type="NCBIfam" id="NF001670">
    <property type="entry name" value="PRK00435.1"/>
    <property type="match status" value="1"/>
</dbReference>
<dbReference type="NCBIfam" id="TIGR00489">
    <property type="entry name" value="aEF-1_beta"/>
    <property type="match status" value="1"/>
</dbReference>
<dbReference type="AlphaFoldDB" id="A0A284VK58"/>
<keyword evidence="4 7" id="KW-0251">Elongation factor</keyword>
<name>A0A284VK58_9EURY</name>
<dbReference type="PANTHER" id="PTHR39647:SF1">
    <property type="entry name" value="ELONGATION FACTOR 1-BETA"/>
    <property type="match status" value="1"/>
</dbReference>
<evidence type="ECO:0000313" key="9">
    <source>
        <dbReference type="EMBL" id="SNQ59589.1"/>
    </source>
</evidence>
<keyword evidence="10" id="KW-1185">Reference proteome</keyword>
<dbReference type="SMART" id="SM00888">
    <property type="entry name" value="EF1_GNE"/>
    <property type="match status" value="1"/>
</dbReference>
<dbReference type="STRING" id="1392998.ANME2D_00954"/>
<comment type="similarity">
    <text evidence="2 7">Belongs to the EF-1-beta/EF-1-delta family.</text>
</comment>
<reference evidence="10" key="1">
    <citation type="submission" date="2017-06" db="EMBL/GenBank/DDBJ databases">
        <authorList>
            <person name="Cremers G."/>
        </authorList>
    </citation>
    <scope>NUCLEOTIDE SEQUENCE [LARGE SCALE GENOMIC DNA]</scope>
</reference>
<dbReference type="CDD" id="cd00292">
    <property type="entry name" value="EF1B"/>
    <property type="match status" value="1"/>
</dbReference>
<evidence type="ECO:0000256" key="7">
    <source>
        <dbReference type="HAMAP-Rule" id="MF_00043"/>
    </source>
</evidence>
<evidence type="ECO:0000313" key="10">
    <source>
        <dbReference type="Proteomes" id="UP000218615"/>
    </source>
</evidence>